<reference evidence="1" key="2">
    <citation type="submission" date="2015-03" db="EMBL/GenBank/DDBJ databases">
        <authorList>
            <person name="Murphy D."/>
        </authorList>
    </citation>
    <scope>NUCLEOTIDE SEQUENCE [LARGE SCALE GENOMIC DNA]</scope>
    <source>
        <strain evidence="1">K00500041</strain>
    </source>
</reference>
<dbReference type="Proteomes" id="UP000044938">
    <property type="component" value="Unassembled WGS sequence"/>
</dbReference>
<evidence type="ECO:0000313" key="6">
    <source>
        <dbReference type="Proteomes" id="UP000048600"/>
    </source>
</evidence>
<dbReference type="Proteomes" id="UP000038802">
    <property type="component" value="Unassembled WGS sequence"/>
</dbReference>
<evidence type="ECO:0000313" key="5">
    <source>
        <dbReference type="Proteomes" id="UP000044938"/>
    </source>
</evidence>
<protein>
    <submittedName>
        <fullName evidence="1">Uncharacterized protein</fullName>
    </submittedName>
</protein>
<evidence type="ECO:0000313" key="4">
    <source>
        <dbReference type="Proteomes" id="UP000038802"/>
    </source>
</evidence>
<evidence type="ECO:0000313" key="2">
    <source>
        <dbReference type="EMBL" id="COW11427.1"/>
    </source>
</evidence>
<proteinExistence type="predicted"/>
<dbReference type="EMBL" id="CSAJ01000185">
    <property type="protein sequence ID" value="COW11427.1"/>
    <property type="molecule type" value="Genomic_DNA"/>
</dbReference>
<evidence type="ECO:0000313" key="1">
    <source>
        <dbReference type="EMBL" id="COV08436.1"/>
    </source>
</evidence>
<organism evidence="1 4">
    <name type="scientific">Mycobacterium tuberculosis</name>
    <dbReference type="NCBI Taxonomy" id="1773"/>
    <lineage>
        <taxon>Bacteria</taxon>
        <taxon>Bacillati</taxon>
        <taxon>Actinomycetota</taxon>
        <taxon>Actinomycetes</taxon>
        <taxon>Mycobacteriales</taxon>
        <taxon>Mycobacteriaceae</taxon>
        <taxon>Mycobacterium</taxon>
        <taxon>Mycobacterium tuberculosis complex</taxon>
    </lineage>
</organism>
<reference evidence="4 5" key="1">
    <citation type="submission" date="2015-03" db="EMBL/GenBank/DDBJ databases">
        <authorList>
            <consortium name="Pathogen Informatics"/>
        </authorList>
    </citation>
    <scope>NUCLEOTIDE SEQUENCE [LARGE SCALE GENOMIC DNA]</scope>
    <source>
        <strain evidence="4">K00500041</strain>
        <strain evidence="2 5">M09401471</strain>
        <strain evidence="3 6">P00601463</strain>
    </source>
</reference>
<dbReference type="EMBL" id="CHKL01000468">
    <property type="protein sequence ID" value="COW83999.1"/>
    <property type="molecule type" value="Genomic_DNA"/>
</dbReference>
<name>A0A0U0U6I6_MYCTX</name>
<accession>A0A0U0U6I6</accession>
<dbReference type="Proteomes" id="UP000048600">
    <property type="component" value="Unassembled WGS sequence"/>
</dbReference>
<evidence type="ECO:0000313" key="3">
    <source>
        <dbReference type="EMBL" id="COW83999.1"/>
    </source>
</evidence>
<sequence length="60" mass="6452">MTSRMMFLFNPAIHPTCQTWPWANSMNGVMAPSAAAVTTVHQITGDLRDFPDASSGTIVA</sequence>
<gene>
    <name evidence="1" type="ORF">ERS007703_00479</name>
    <name evidence="2" type="ORF">ERS007720_01732</name>
    <name evidence="3" type="ORF">ERS007741_03258</name>
</gene>
<dbReference type="AlphaFoldDB" id="A0A0U0U6I6"/>
<dbReference type="EMBL" id="CSAE01000028">
    <property type="protein sequence ID" value="COV08436.1"/>
    <property type="molecule type" value="Genomic_DNA"/>
</dbReference>